<dbReference type="InterPro" id="IPR002401">
    <property type="entry name" value="Cyt_P450_E_grp-I"/>
</dbReference>
<evidence type="ECO:0000256" key="1">
    <source>
        <dbReference type="ARBA" id="ARBA00010617"/>
    </source>
</evidence>
<keyword evidence="2 7" id="KW-0349">Heme</keyword>
<dbReference type="GO" id="GO:0020037">
    <property type="term" value="F:heme binding"/>
    <property type="evidence" value="ECO:0007669"/>
    <property type="project" value="InterPro"/>
</dbReference>
<dbReference type="GO" id="GO:0005506">
    <property type="term" value="F:iron ion binding"/>
    <property type="evidence" value="ECO:0007669"/>
    <property type="project" value="InterPro"/>
</dbReference>
<evidence type="ECO:0000256" key="4">
    <source>
        <dbReference type="ARBA" id="ARBA00023002"/>
    </source>
</evidence>
<dbReference type="PRINTS" id="PR00385">
    <property type="entry name" value="P450"/>
</dbReference>
<dbReference type="Gene3D" id="1.10.630.10">
    <property type="entry name" value="Cytochrome P450"/>
    <property type="match status" value="1"/>
</dbReference>
<dbReference type="PANTHER" id="PTHR24291">
    <property type="entry name" value="CYTOCHROME P450 FAMILY 4"/>
    <property type="match status" value="1"/>
</dbReference>
<feature type="binding site" description="axial binding residue" evidence="7">
    <location>
        <position position="442"/>
    </location>
    <ligand>
        <name>heme</name>
        <dbReference type="ChEBI" id="CHEBI:30413"/>
    </ligand>
    <ligandPart>
        <name>Fe</name>
        <dbReference type="ChEBI" id="CHEBI:18248"/>
    </ligandPart>
</feature>
<dbReference type="PRINTS" id="PR00463">
    <property type="entry name" value="EP450I"/>
</dbReference>
<keyword evidence="5 7" id="KW-0408">Iron</keyword>
<dbReference type="InterPro" id="IPR017972">
    <property type="entry name" value="Cyt_P450_CS"/>
</dbReference>
<comment type="similarity">
    <text evidence="1 8">Belongs to the cytochrome P450 family.</text>
</comment>
<dbReference type="PROSITE" id="PS00086">
    <property type="entry name" value="CYTOCHROME_P450"/>
    <property type="match status" value="1"/>
</dbReference>
<dbReference type="SUPFAM" id="SSF48264">
    <property type="entry name" value="Cytochrome P450"/>
    <property type="match status" value="1"/>
</dbReference>
<dbReference type="EMBL" id="EU349058">
    <property type="protein sequence ID" value="ABY59989.1"/>
    <property type="molecule type" value="Genomic_DNA"/>
</dbReference>
<dbReference type="AlphaFoldDB" id="B0FSU6"/>
<dbReference type="Pfam" id="PF00067">
    <property type="entry name" value="p450"/>
    <property type="match status" value="1"/>
</dbReference>
<dbReference type="CDD" id="cd20621">
    <property type="entry name" value="CYP5011A1-like"/>
    <property type="match status" value="1"/>
</dbReference>
<comment type="cofactor">
    <cofactor evidence="7">
        <name>heme</name>
        <dbReference type="ChEBI" id="CHEBI:30413"/>
    </cofactor>
</comment>
<evidence type="ECO:0000256" key="3">
    <source>
        <dbReference type="ARBA" id="ARBA00022723"/>
    </source>
</evidence>
<evidence type="ECO:0000256" key="5">
    <source>
        <dbReference type="ARBA" id="ARBA00023004"/>
    </source>
</evidence>
<evidence type="ECO:0000313" key="9">
    <source>
        <dbReference type="EMBL" id="ABY59989.1"/>
    </source>
</evidence>
<gene>
    <name evidence="9" type="primary">CYP</name>
</gene>
<dbReference type="PANTHER" id="PTHR24291:SF50">
    <property type="entry name" value="BIFUNCTIONAL ALBAFLAVENONE MONOOXYGENASE_TERPENE SYNTHASE"/>
    <property type="match status" value="1"/>
</dbReference>
<keyword evidence="6 8" id="KW-0503">Monooxygenase</keyword>
<evidence type="ECO:0000256" key="2">
    <source>
        <dbReference type="ARBA" id="ARBA00022617"/>
    </source>
</evidence>
<accession>B0FSU6</accession>
<dbReference type="GO" id="GO:0004497">
    <property type="term" value="F:monooxygenase activity"/>
    <property type="evidence" value="ECO:0007669"/>
    <property type="project" value="UniProtKB-KW"/>
</dbReference>
<reference evidence="9" key="1">
    <citation type="journal article" date="2009" name="BMC Genomics">
        <title>Genome-wide identification and characterization of cytochrome P450 monooxygenase genes in the ciliate Tetrahymena thermophila.</title>
        <authorList>
            <person name="Fu C."/>
            <person name="Xiong J."/>
            <person name="Miao W."/>
        </authorList>
    </citation>
    <scope>NUCLEOTIDE SEQUENCE</scope>
    <source>
        <strain evidence="9">SB210</strain>
    </source>
</reference>
<dbReference type="GO" id="GO:0016705">
    <property type="term" value="F:oxidoreductase activity, acting on paired donors, with incorporation or reduction of molecular oxygen"/>
    <property type="evidence" value="ECO:0007669"/>
    <property type="project" value="InterPro"/>
</dbReference>
<name>B0FSU6_TETTH</name>
<keyword evidence="4 8" id="KW-0560">Oxidoreductase</keyword>
<evidence type="ECO:0000256" key="7">
    <source>
        <dbReference type="PIRSR" id="PIRSR602401-1"/>
    </source>
</evidence>
<proteinExistence type="inferred from homology"/>
<dbReference type="InterPro" id="IPR036396">
    <property type="entry name" value="Cyt_P450_sf"/>
</dbReference>
<keyword evidence="3 7" id="KW-0479">Metal-binding</keyword>
<sequence length="496" mass="57883">MIFELILIAVALFAYFKIAKPYFSYLKYRKYGKGFYYPILGEMIEQEQDLKQHADADYSVHHALDKDPDQKLFVTNLGTKVKLRLIEPEIIKDFFSKSQYYQKDQTFIQNITRFLKNGIVFSEGNTWKESRKLFSPAFHYEYIQKLTPLINDITDTIFNLAVKNQELKNFDPIAQIQEITGRVIIASFFGEVIEGEKFQGLTIIQCLSHIINTLGNQTYSIMYFLFGSKYFELGVTEEHRKFNKFIAEFNKYLLQKIDQQIEIMSNELQTKGYIQNPCILAQLISTHKIDEITRNQLFQDFKTFYIAGMDTTGHLLGMTIYYVSQNKDIYTKLQSEIDSNTDQSAHGLIKNLPYLNAVIKETLRYYGPGNILFDRIAIKDHELAGIPIKKGTIVTPYAMSMQRNSKYYQDPHKYNPSRWLEKQSSDLHPDANIPFSAGQRKCIGEQLALLEARIILNKFIKMFDFTCPQDYKLMMNYKFLSEPVNPLPLQLTLRKQ</sequence>
<dbReference type="InterPro" id="IPR050196">
    <property type="entry name" value="Cytochrome_P450_Monoox"/>
</dbReference>
<evidence type="ECO:0000256" key="6">
    <source>
        <dbReference type="ARBA" id="ARBA00023033"/>
    </source>
</evidence>
<dbReference type="InterPro" id="IPR001128">
    <property type="entry name" value="Cyt_P450"/>
</dbReference>
<protein>
    <submittedName>
        <fullName evidence="9">Cytochrome P450 monooxygenase CYP5013C2</fullName>
    </submittedName>
</protein>
<organism evidence="9">
    <name type="scientific">Tetrahymena thermophila</name>
    <dbReference type="NCBI Taxonomy" id="5911"/>
    <lineage>
        <taxon>Eukaryota</taxon>
        <taxon>Sar</taxon>
        <taxon>Alveolata</taxon>
        <taxon>Ciliophora</taxon>
        <taxon>Intramacronucleata</taxon>
        <taxon>Oligohymenophorea</taxon>
        <taxon>Hymenostomatida</taxon>
        <taxon>Tetrahymenina</taxon>
        <taxon>Tetrahymenidae</taxon>
        <taxon>Tetrahymena</taxon>
    </lineage>
</organism>
<evidence type="ECO:0000256" key="8">
    <source>
        <dbReference type="RuleBase" id="RU000461"/>
    </source>
</evidence>